<dbReference type="InterPro" id="IPR036380">
    <property type="entry name" value="Isochorismatase-like_sf"/>
</dbReference>
<name>A0ABW6CI96_RAHSY</name>
<comment type="caution">
    <text evidence="2">The sequence shown here is derived from an EMBL/GenBank/DDBJ whole genome shotgun (WGS) entry which is preliminary data.</text>
</comment>
<dbReference type="Proteomes" id="UP001598201">
    <property type="component" value="Unassembled WGS sequence"/>
</dbReference>
<organism evidence="2 3">
    <name type="scientific">Rahnella sp. (strain Y9602)</name>
    <dbReference type="NCBI Taxonomy" id="2703885"/>
    <lineage>
        <taxon>Bacteria</taxon>
        <taxon>Pseudomonadati</taxon>
        <taxon>Pseudomonadota</taxon>
        <taxon>Gammaproteobacteria</taxon>
        <taxon>Enterobacterales</taxon>
        <taxon>Yersiniaceae</taxon>
        <taxon>Rahnella</taxon>
    </lineage>
</organism>
<dbReference type="PANTHER" id="PTHR43559:SF3">
    <property type="entry name" value="HYDROLASE YCAC-RELATED"/>
    <property type="match status" value="1"/>
</dbReference>
<protein>
    <submittedName>
        <fullName evidence="2">Isochorismatase family protein</fullName>
    </submittedName>
</protein>
<dbReference type="InterPro" id="IPR053152">
    <property type="entry name" value="Hydrolase_YcaC-like"/>
</dbReference>
<dbReference type="EMBL" id="JBHUCJ010000090">
    <property type="protein sequence ID" value="MFD3226509.1"/>
    <property type="molecule type" value="Genomic_DNA"/>
</dbReference>
<dbReference type="RefSeq" id="WP_379672233.1">
    <property type="nucleotide sequence ID" value="NZ_JBHUCJ010000090.1"/>
</dbReference>
<evidence type="ECO:0000259" key="1">
    <source>
        <dbReference type="Pfam" id="PF00857"/>
    </source>
</evidence>
<accession>A0ABW6CI96</accession>
<dbReference type="Pfam" id="PF00857">
    <property type="entry name" value="Isochorismatase"/>
    <property type="match status" value="1"/>
</dbReference>
<sequence length="239" mass="25734">MINHHRRTLMASGAVIRGATSAIAHSAPQQATLDTDESNKQQACALFLKPEDVQIMFVDLHPGLVRTSNTNSPQILTGNAGSLARLAKALNIPALFLTVNQGGEPGELVPELSEYADEKNTLHRKNANPFMIPEIVRHLEKNKRKTLVICGFTAETGVLLSVLGAVQHGYNVHVPLDCIGSLYHRTEDAAISQYVRSGATLTSVQSLAALMAPDFSQGPGKTAISVISDIKSRYSTLKN</sequence>
<reference evidence="2 3" key="1">
    <citation type="submission" date="2024-09" db="EMBL/GenBank/DDBJ databases">
        <title>Genomes of Rahnella.</title>
        <authorList>
            <person name="Mnguni F.C."/>
            <person name="Shin G.Y."/>
            <person name="Coutinho T."/>
        </authorList>
    </citation>
    <scope>NUCLEOTIDE SEQUENCE [LARGE SCALE GENOMIC DNA]</scope>
    <source>
        <strain evidence="2 3">20WA0057</strain>
    </source>
</reference>
<dbReference type="SUPFAM" id="SSF52499">
    <property type="entry name" value="Isochorismatase-like hydrolases"/>
    <property type="match status" value="1"/>
</dbReference>
<gene>
    <name evidence="2" type="ORF">ACFPK4_23505</name>
</gene>
<proteinExistence type="predicted"/>
<dbReference type="PANTHER" id="PTHR43559">
    <property type="entry name" value="HYDROLASE YCAC-RELATED"/>
    <property type="match status" value="1"/>
</dbReference>
<evidence type="ECO:0000313" key="3">
    <source>
        <dbReference type="Proteomes" id="UP001598201"/>
    </source>
</evidence>
<feature type="domain" description="Isochorismatase-like" evidence="1">
    <location>
        <begin position="72"/>
        <end position="205"/>
    </location>
</feature>
<evidence type="ECO:0000313" key="2">
    <source>
        <dbReference type="EMBL" id="MFD3226509.1"/>
    </source>
</evidence>
<keyword evidence="3" id="KW-1185">Reference proteome</keyword>
<dbReference type="Gene3D" id="3.40.50.850">
    <property type="entry name" value="Isochorismatase-like"/>
    <property type="match status" value="1"/>
</dbReference>
<dbReference type="InterPro" id="IPR000868">
    <property type="entry name" value="Isochorismatase-like_dom"/>
</dbReference>